<protein>
    <submittedName>
        <fullName evidence="3">Uncharacterized protein</fullName>
    </submittedName>
</protein>
<dbReference type="AlphaFoldDB" id="A0A248JMR2"/>
<keyword evidence="4" id="KW-1185">Reference proteome</keyword>
<gene>
    <name evidence="3" type="ORF">Y958_03500</name>
</gene>
<evidence type="ECO:0000256" key="1">
    <source>
        <dbReference type="SAM" id="Coils"/>
    </source>
</evidence>
<keyword evidence="1" id="KW-0175">Coiled coil</keyword>
<evidence type="ECO:0000313" key="3">
    <source>
        <dbReference type="EMBL" id="ASG19995.1"/>
    </source>
</evidence>
<feature type="coiled-coil region" evidence="1">
    <location>
        <begin position="33"/>
        <end position="95"/>
    </location>
</feature>
<keyword evidence="2" id="KW-1133">Transmembrane helix</keyword>
<evidence type="ECO:0000256" key="2">
    <source>
        <dbReference type="SAM" id="Phobius"/>
    </source>
</evidence>
<dbReference type="Proteomes" id="UP000197153">
    <property type="component" value="Chromosome 1"/>
</dbReference>
<feature type="transmembrane region" description="Helical" evidence="2">
    <location>
        <begin position="15"/>
        <end position="33"/>
    </location>
</feature>
<proteinExistence type="predicted"/>
<dbReference type="RefSeq" id="WP_088870919.1">
    <property type="nucleotide sequence ID" value="NZ_CP022110.1"/>
</dbReference>
<keyword evidence="2" id="KW-0472">Membrane</keyword>
<dbReference type="EMBL" id="CP022110">
    <property type="protein sequence ID" value="ASG19995.1"/>
    <property type="molecule type" value="Genomic_DNA"/>
</dbReference>
<organism evidence="3 4">
    <name type="scientific">Nitrospirillum viridazoti CBAmc</name>
    <dbReference type="NCBI Taxonomy" id="1441467"/>
    <lineage>
        <taxon>Bacteria</taxon>
        <taxon>Pseudomonadati</taxon>
        <taxon>Pseudomonadota</taxon>
        <taxon>Alphaproteobacteria</taxon>
        <taxon>Rhodospirillales</taxon>
        <taxon>Azospirillaceae</taxon>
        <taxon>Nitrospirillum</taxon>
        <taxon>Nitrospirillum viridazoti</taxon>
    </lineage>
</organism>
<keyword evidence="2" id="KW-0812">Transmembrane</keyword>
<reference evidence="3 4" key="1">
    <citation type="submission" date="2017-06" db="EMBL/GenBank/DDBJ databases">
        <title>Complete genome sequence of Nitrospirillum amazonense strain CBAmC, an endophytic nitrogen-fixing and plant growth-promoting bacterium, isolated from sugarcane.</title>
        <authorList>
            <person name="Schwab S."/>
            <person name="dos Santos Teixeira K.R."/>
            <person name="Simoes Araujo J.L."/>
            <person name="Soares Vidal M."/>
            <person name="Borges de Freitas H.R."/>
            <person name="Rivello Crivelaro A.L."/>
            <person name="Bueno de Camargo Nunes A."/>
            <person name="dos Santos C.M."/>
            <person name="Palmeira da Silva Rosa D."/>
            <person name="da Silva Padilha D."/>
            <person name="da Silva E."/>
            <person name="Araujo Terra L."/>
            <person name="Soares Mendes V."/>
            <person name="Farinelli L."/>
            <person name="Magalhaes Cruz L."/>
            <person name="Baldani J.I."/>
        </authorList>
    </citation>
    <scope>NUCLEOTIDE SEQUENCE [LARGE SCALE GENOMIC DNA]</scope>
    <source>
        <strain evidence="3 4">CBAmC</strain>
    </source>
</reference>
<sequence>MMLSDALAEAYANPSPGHVCALAVGGAIMAWSLKRLITEVRKTERRVSAAVEERNKAAASLRQARLQEGELRTALQDLDGELEEISVRARDVEARRGTLQQVIPRHLNLFSQAWSQGDTLFEARISLVTGLGGGKSGARVVHGYAAGPRDFRNKLMVRFPPASYVMVEMAAVDLGELDMAVSNLGSANQP</sequence>
<name>A0A248JMR2_9PROT</name>
<accession>A0A248JMR2</accession>
<dbReference type="KEGG" id="nao:Y958_03500"/>
<evidence type="ECO:0000313" key="4">
    <source>
        <dbReference type="Proteomes" id="UP000197153"/>
    </source>
</evidence>